<dbReference type="PANTHER" id="PTHR43777">
    <property type="entry name" value="MOLYBDENUM COFACTOR CYTIDYLYLTRANSFERASE"/>
    <property type="match status" value="1"/>
</dbReference>
<protein>
    <recommendedName>
        <fullName evidence="2">MobA-like NTP transferase domain-containing protein</fullName>
    </recommendedName>
</protein>
<dbReference type="STRING" id="1108045.GORHZ_018_00500"/>
<feature type="region of interest" description="Disordered" evidence="1">
    <location>
        <begin position="1"/>
        <end position="21"/>
    </location>
</feature>
<gene>
    <name evidence="3" type="ORF">GORHZ_018_00500</name>
</gene>
<keyword evidence="4" id="KW-1185">Reference proteome</keyword>
<name>K6WPD4_9ACTN</name>
<dbReference type="Proteomes" id="UP000008363">
    <property type="component" value="Unassembled WGS sequence"/>
</dbReference>
<feature type="domain" description="MobA-like NTP transferase" evidence="2">
    <location>
        <begin position="28"/>
        <end position="185"/>
    </location>
</feature>
<dbReference type="EMBL" id="BAHC01000018">
    <property type="protein sequence ID" value="GAB88389.1"/>
    <property type="molecule type" value="Genomic_DNA"/>
</dbReference>
<dbReference type="InterPro" id="IPR029044">
    <property type="entry name" value="Nucleotide-diphossugar_trans"/>
</dbReference>
<dbReference type="Pfam" id="PF12804">
    <property type="entry name" value="NTP_transf_3"/>
    <property type="match status" value="1"/>
</dbReference>
<evidence type="ECO:0000313" key="4">
    <source>
        <dbReference type="Proteomes" id="UP000008363"/>
    </source>
</evidence>
<dbReference type="PANTHER" id="PTHR43777:SF1">
    <property type="entry name" value="MOLYBDENUM COFACTOR CYTIDYLYLTRANSFERASE"/>
    <property type="match status" value="1"/>
</dbReference>
<dbReference type="Gene3D" id="3.90.550.10">
    <property type="entry name" value="Spore Coat Polysaccharide Biosynthesis Protein SpsA, Chain A"/>
    <property type="match status" value="1"/>
</dbReference>
<proteinExistence type="predicted"/>
<dbReference type="SUPFAM" id="SSF53448">
    <property type="entry name" value="Nucleotide-diphospho-sugar transferases"/>
    <property type="match status" value="1"/>
</dbReference>
<dbReference type="AlphaFoldDB" id="K6WPD4"/>
<accession>K6WPD4</accession>
<evidence type="ECO:0000256" key="1">
    <source>
        <dbReference type="SAM" id="MobiDB-lite"/>
    </source>
</evidence>
<reference evidence="3 4" key="1">
    <citation type="submission" date="2012-08" db="EMBL/GenBank/DDBJ databases">
        <title>Whole genome shotgun sequence of Gordonia rhizosphera NBRC 16068.</title>
        <authorList>
            <person name="Takarada H."/>
            <person name="Isaki S."/>
            <person name="Hosoyama A."/>
            <person name="Tsuchikane K."/>
            <person name="Katsumata H."/>
            <person name="Baba S."/>
            <person name="Ohji S."/>
            <person name="Yamazaki S."/>
            <person name="Fujita N."/>
        </authorList>
    </citation>
    <scope>NUCLEOTIDE SEQUENCE [LARGE SCALE GENOMIC DNA]</scope>
    <source>
        <strain evidence="3 4">NBRC 16068</strain>
    </source>
</reference>
<comment type="caution">
    <text evidence="3">The sequence shown here is derived from an EMBL/GenBank/DDBJ whole genome shotgun (WGS) entry which is preliminary data.</text>
</comment>
<dbReference type="GO" id="GO:0016779">
    <property type="term" value="F:nucleotidyltransferase activity"/>
    <property type="evidence" value="ECO:0007669"/>
    <property type="project" value="UniProtKB-ARBA"/>
</dbReference>
<organism evidence="3 4">
    <name type="scientific">Gordonia rhizosphera NBRC 16068</name>
    <dbReference type="NCBI Taxonomy" id="1108045"/>
    <lineage>
        <taxon>Bacteria</taxon>
        <taxon>Bacillati</taxon>
        <taxon>Actinomycetota</taxon>
        <taxon>Actinomycetes</taxon>
        <taxon>Mycobacteriales</taxon>
        <taxon>Gordoniaceae</taxon>
        <taxon>Gordonia</taxon>
    </lineage>
</organism>
<evidence type="ECO:0000259" key="2">
    <source>
        <dbReference type="Pfam" id="PF12804"/>
    </source>
</evidence>
<dbReference type="eggNOG" id="COG2068">
    <property type="taxonomic scope" value="Bacteria"/>
</dbReference>
<dbReference type="InterPro" id="IPR025877">
    <property type="entry name" value="MobA-like_NTP_Trfase"/>
</dbReference>
<evidence type="ECO:0000313" key="3">
    <source>
        <dbReference type="EMBL" id="GAB88389.1"/>
    </source>
</evidence>
<sequence length="213" mass="21607">MTTTIAGSMEAEAMGGNGRTGSSARVLGVILAAGAGRRYGAPKITAHQGDWLRKAVHVLDAGGCDEVVVAMGAQIVAPPPPATAWVIADWTSGLGATVCDVLGRVSERADLVGVVLHVVDTPDVGPEVVARVLEASGRSPTALVRACFHGRPGHPVYLGTAHLGPVMGTLSGDIGAGRYLAAHDDEVTVVECGDLATGLDHDFRVGGEPPPGP</sequence>